<dbReference type="Proteomes" id="UP000628442">
    <property type="component" value="Unassembled WGS sequence"/>
</dbReference>
<evidence type="ECO:0000313" key="7">
    <source>
        <dbReference type="Proteomes" id="UP000628442"/>
    </source>
</evidence>
<dbReference type="SUPFAM" id="SSF52172">
    <property type="entry name" value="CheY-like"/>
    <property type="match status" value="1"/>
</dbReference>
<protein>
    <submittedName>
        <fullName evidence="5">Response regulator</fullName>
    </submittedName>
</protein>
<dbReference type="AlphaFoldDB" id="A0A411WXZ0"/>
<dbReference type="GO" id="GO:0000160">
    <property type="term" value="P:phosphorelay signal transduction system"/>
    <property type="evidence" value="ECO:0007669"/>
    <property type="project" value="InterPro"/>
</dbReference>
<evidence type="ECO:0000313" key="5">
    <source>
        <dbReference type="EMBL" id="QBI01564.1"/>
    </source>
</evidence>
<evidence type="ECO:0000313" key="6">
    <source>
        <dbReference type="Proteomes" id="UP000292307"/>
    </source>
</evidence>
<dbReference type="PANTHER" id="PTHR44591">
    <property type="entry name" value="STRESS RESPONSE REGULATOR PROTEIN 1"/>
    <property type="match status" value="1"/>
</dbReference>
<reference evidence="4" key="3">
    <citation type="submission" date="2022-12" db="EMBL/GenBank/DDBJ databases">
        <authorList>
            <person name="Sun Q."/>
            <person name="Kim S."/>
        </authorList>
    </citation>
    <scope>NUCLEOTIDE SEQUENCE</scope>
    <source>
        <strain evidence="4">KCTC 12343</strain>
    </source>
</reference>
<organism evidence="4 7">
    <name type="scientific">Pseudoduganella albidiflava</name>
    <dbReference type="NCBI Taxonomy" id="321983"/>
    <lineage>
        <taxon>Bacteria</taxon>
        <taxon>Pseudomonadati</taxon>
        <taxon>Pseudomonadota</taxon>
        <taxon>Betaproteobacteria</taxon>
        <taxon>Burkholderiales</taxon>
        <taxon>Oxalobacteraceae</taxon>
        <taxon>Telluria group</taxon>
        <taxon>Pseudoduganella</taxon>
    </lineage>
</organism>
<dbReference type="Proteomes" id="UP000292307">
    <property type="component" value="Chromosome"/>
</dbReference>
<gene>
    <name evidence="5" type="ORF">EYF70_12410</name>
    <name evidence="4" type="ORF">GCM10007387_15840</name>
</gene>
<dbReference type="InterPro" id="IPR001789">
    <property type="entry name" value="Sig_transdc_resp-reg_receiver"/>
</dbReference>
<feature type="domain" description="Response regulatory" evidence="3">
    <location>
        <begin position="10"/>
        <end position="126"/>
    </location>
</feature>
<dbReference type="InterPro" id="IPR011006">
    <property type="entry name" value="CheY-like_superfamily"/>
</dbReference>
<dbReference type="OrthoDB" id="9774747at2"/>
<dbReference type="EMBL" id="CP036401">
    <property type="protein sequence ID" value="QBI01564.1"/>
    <property type="molecule type" value="Genomic_DNA"/>
</dbReference>
<proteinExistence type="predicted"/>
<dbReference type="SMART" id="SM00448">
    <property type="entry name" value="REC"/>
    <property type="match status" value="1"/>
</dbReference>
<evidence type="ECO:0000256" key="1">
    <source>
        <dbReference type="ARBA" id="ARBA00022553"/>
    </source>
</evidence>
<dbReference type="PROSITE" id="PS50110">
    <property type="entry name" value="RESPONSE_REGULATORY"/>
    <property type="match status" value="1"/>
</dbReference>
<dbReference type="CDD" id="cd17569">
    <property type="entry name" value="REC_HupR-like"/>
    <property type="match status" value="1"/>
</dbReference>
<dbReference type="InterPro" id="IPR050595">
    <property type="entry name" value="Bact_response_regulator"/>
</dbReference>
<evidence type="ECO:0000313" key="4">
    <source>
        <dbReference type="EMBL" id="GGY34705.1"/>
    </source>
</evidence>
<sequence>MSDAAKSLPAILYVDDEPTALKYFQRALAAQATVYTAGSVEEGKRMLDQHAESIAVLVSDQRMPGAYGNELLFYAWDRYPHIVRILTTAYSEMAHTVEAVNQGQIHRYIQKPWDIAALRMEMRQAVELARLRREHAQLLREKLLIRQKQAVANRIGTLYALCAGVAADAAAVPVDAYLSAALCAGLTPPEPDWLMMDYSDLISSEAFRGAAFGCLVRARLDALAGGGGVPGDVFGLLAEVFDDGFQRTADGGVIVHTARLTEFLETPTASAVSSTHAAWLAVLLWLGRHGQTLQVSGGPDGVRVRLAPIDAAPTPQALAGWIEQF</sequence>
<evidence type="ECO:0000256" key="2">
    <source>
        <dbReference type="PROSITE-ProRule" id="PRU00169"/>
    </source>
</evidence>
<dbReference type="Pfam" id="PF00072">
    <property type="entry name" value="Response_reg"/>
    <property type="match status" value="1"/>
</dbReference>
<accession>A0A411WXZ0</accession>
<reference evidence="4" key="1">
    <citation type="journal article" date="2014" name="Int. J. Syst. Evol. Microbiol.">
        <title>Complete genome sequence of Corynebacterium casei LMG S-19264T (=DSM 44701T), isolated from a smear-ripened cheese.</title>
        <authorList>
            <consortium name="US DOE Joint Genome Institute (JGI-PGF)"/>
            <person name="Walter F."/>
            <person name="Albersmeier A."/>
            <person name="Kalinowski J."/>
            <person name="Ruckert C."/>
        </authorList>
    </citation>
    <scope>NUCLEOTIDE SEQUENCE</scope>
    <source>
        <strain evidence="4">KCTC 12343</strain>
    </source>
</reference>
<dbReference type="RefSeq" id="WP_131145685.1">
    <property type="nucleotide sequence ID" value="NZ_BMWV01000003.1"/>
</dbReference>
<reference evidence="5 6" key="2">
    <citation type="submission" date="2019-02" db="EMBL/GenBank/DDBJ databases">
        <title>Draft Genome Sequences of Six Type Strains of the Genus Massilia.</title>
        <authorList>
            <person name="Miess H."/>
            <person name="Frediansyhah A."/>
            <person name="Gross H."/>
        </authorList>
    </citation>
    <scope>NUCLEOTIDE SEQUENCE [LARGE SCALE GENOMIC DNA]</scope>
    <source>
        <strain evidence="5 6">DSM 17472</strain>
    </source>
</reference>
<feature type="modified residue" description="4-aspartylphosphate" evidence="2">
    <location>
        <position position="60"/>
    </location>
</feature>
<keyword evidence="1 2" id="KW-0597">Phosphoprotein</keyword>
<name>A0A411WXZ0_9BURK</name>
<dbReference type="Gene3D" id="3.40.50.2300">
    <property type="match status" value="1"/>
</dbReference>
<evidence type="ECO:0000259" key="3">
    <source>
        <dbReference type="PROSITE" id="PS50110"/>
    </source>
</evidence>
<dbReference type="EMBL" id="BMWV01000003">
    <property type="protein sequence ID" value="GGY34705.1"/>
    <property type="molecule type" value="Genomic_DNA"/>
</dbReference>
<dbReference type="PANTHER" id="PTHR44591:SF19">
    <property type="entry name" value="TWO-COMPONENT RESPONSE REGULATOR-RELATED"/>
    <property type="match status" value="1"/>
</dbReference>
<keyword evidence="6" id="KW-1185">Reference proteome</keyword>